<organism evidence="1 2">
    <name type="scientific">Pseudomonas entomophila</name>
    <dbReference type="NCBI Taxonomy" id="312306"/>
    <lineage>
        <taxon>Bacteria</taxon>
        <taxon>Pseudomonadati</taxon>
        <taxon>Pseudomonadota</taxon>
        <taxon>Gammaproteobacteria</taxon>
        <taxon>Pseudomonadales</taxon>
        <taxon>Pseudomonadaceae</taxon>
        <taxon>Pseudomonas</taxon>
    </lineage>
</organism>
<keyword evidence="2" id="KW-1185">Reference proteome</keyword>
<proteinExistence type="predicted"/>
<reference evidence="1 2" key="1">
    <citation type="submission" date="2023-08" db="EMBL/GenBank/DDBJ databases">
        <title>Complete Genome Sequence of Pseudomonas entomophila TVIN A01.</title>
        <authorList>
            <person name="Shelke T."/>
            <person name="Mahar N.S."/>
            <person name="Gupta I."/>
            <person name="Gupta V."/>
        </authorList>
    </citation>
    <scope>NUCLEOTIDE SEQUENCE [LARGE SCALE GENOMIC DNA]</scope>
    <source>
        <strain evidence="1 2">TVIN-A01</strain>
    </source>
</reference>
<dbReference type="GeneID" id="75528838"/>
<gene>
    <name evidence="1" type="ORF">RAH46_22935</name>
</gene>
<name>A0ABY9QNI5_9PSED</name>
<accession>A0ABY9QNI5</accession>
<dbReference type="EMBL" id="CP132921">
    <property type="protein sequence ID" value="WMW05148.1"/>
    <property type="molecule type" value="Genomic_DNA"/>
</dbReference>
<protein>
    <submittedName>
        <fullName evidence="1">Uncharacterized protein</fullName>
    </submittedName>
</protein>
<evidence type="ECO:0000313" key="2">
    <source>
        <dbReference type="Proteomes" id="UP001183127"/>
    </source>
</evidence>
<evidence type="ECO:0000313" key="1">
    <source>
        <dbReference type="EMBL" id="WMW05148.1"/>
    </source>
</evidence>
<sequence length="62" mass="7179">MLQIELHGDLILDGGWRLSFDIRGGFHILLIKNYDWEKPIYHGFARTIETLNAKISEALLLI</sequence>
<dbReference type="Proteomes" id="UP001183127">
    <property type="component" value="Chromosome"/>
</dbReference>
<dbReference type="RefSeq" id="WP_011532451.1">
    <property type="nucleotide sequence ID" value="NZ_CP132921.1"/>
</dbReference>